<keyword evidence="4" id="KW-1185">Reference proteome</keyword>
<dbReference type="PANTHER" id="PTHR10858">
    <property type="entry name" value="DEOXYRIBONUCLEASE II"/>
    <property type="match status" value="1"/>
</dbReference>
<gene>
    <name evidence="3" type="primary">WBGene00279574</name>
</gene>
<organism evidence="3 4">
    <name type="scientific">Pristionchus pacificus</name>
    <name type="common">Parasitic nematode worm</name>
    <dbReference type="NCBI Taxonomy" id="54126"/>
    <lineage>
        <taxon>Eukaryota</taxon>
        <taxon>Metazoa</taxon>
        <taxon>Ecdysozoa</taxon>
        <taxon>Nematoda</taxon>
        <taxon>Chromadorea</taxon>
        <taxon>Rhabditida</taxon>
        <taxon>Rhabditina</taxon>
        <taxon>Diplogasteromorpha</taxon>
        <taxon>Diplogasteroidea</taxon>
        <taxon>Neodiplogasteridae</taxon>
        <taxon>Pristionchus</taxon>
    </lineage>
</organism>
<reference evidence="3" key="2">
    <citation type="submission" date="2022-06" db="UniProtKB">
        <authorList>
            <consortium name="EnsemblMetazoa"/>
        </authorList>
    </citation>
    <scope>IDENTIFICATION</scope>
    <source>
        <strain evidence="3">PS312</strain>
    </source>
</reference>
<dbReference type="PANTHER" id="PTHR10858:SF31">
    <property type="entry name" value="DEOXYRIBONUCLEASE-2"/>
    <property type="match status" value="1"/>
</dbReference>
<dbReference type="Pfam" id="PF03265">
    <property type="entry name" value="DNase_II"/>
    <property type="match status" value="1"/>
</dbReference>
<dbReference type="AlphaFoldDB" id="A0A2A6CN09"/>
<proteinExistence type="inferred from homology"/>
<accession>A0A2A6CN09</accession>
<keyword evidence="2" id="KW-0378">Hydrolase</keyword>
<evidence type="ECO:0000256" key="1">
    <source>
        <dbReference type="ARBA" id="ARBA00007527"/>
    </source>
</evidence>
<name>A0A2A6CN09_PRIPA</name>
<evidence type="ECO:0000313" key="4">
    <source>
        <dbReference type="Proteomes" id="UP000005239"/>
    </source>
</evidence>
<dbReference type="GO" id="GO:0004531">
    <property type="term" value="F:deoxyribonuclease II activity"/>
    <property type="evidence" value="ECO:0000318"/>
    <property type="project" value="GO_Central"/>
</dbReference>
<dbReference type="EnsemblMetazoa" id="PPA41205.1">
    <property type="protein sequence ID" value="PPA41205.1"/>
    <property type="gene ID" value="WBGene00279574"/>
</dbReference>
<evidence type="ECO:0000256" key="2">
    <source>
        <dbReference type="ARBA" id="ARBA00022801"/>
    </source>
</evidence>
<dbReference type="CDD" id="cd09120">
    <property type="entry name" value="PLDc_DNaseII_1"/>
    <property type="match status" value="1"/>
</dbReference>
<protein>
    <submittedName>
        <fullName evidence="3">Nuc-1</fullName>
    </submittedName>
</protein>
<comment type="similarity">
    <text evidence="1">Belongs to the DNase II family.</text>
</comment>
<dbReference type="GO" id="GO:0006309">
    <property type="term" value="P:apoptotic DNA fragmentation"/>
    <property type="evidence" value="ECO:0000318"/>
    <property type="project" value="GO_Central"/>
</dbReference>
<sequence length="390" mass="44074">RLFAFFSTYFHSVTLLILPKSMVVRLFFSLAIFRSVAAISCQNQYNFDVPWFASYKLPKQNGEPADSADGYGFYYLDSTSKSTLKPSPVSLKMQHNAIGYTLEPYYDRMDDEDVLHVFYNDEPAINGTEIKNAGHVSEDSTSVKKGHTKGVLLFDKDSGSGIWLVHSVPKFPQADKYVYPETGTKFGQQFLCLTLDTATLAQLGTVLYYNHPDIYSYRLPQWAEEIAPDLVQVLNKKYNKDPDNTNLRQPIAVKGAENTKMEVFAKTHLFNDDLWAAAVAPVYGPLEVETWRNDQVHLIPTDCNSTTPVYDGQEIKVGGSAQFKYTHDHSKYARTLDATRDKVVCIGDINRMTSQYVRGGGTVCIFDDELWKAYDTIKEIPSCPPDEENH</sequence>
<dbReference type="Proteomes" id="UP000005239">
    <property type="component" value="Unassembled WGS sequence"/>
</dbReference>
<dbReference type="InterPro" id="IPR004947">
    <property type="entry name" value="DNase_II"/>
</dbReference>
<evidence type="ECO:0000313" key="3">
    <source>
        <dbReference type="EnsemblMetazoa" id="PPA41205.1"/>
    </source>
</evidence>
<dbReference type="OrthoDB" id="10261598at2759"/>
<reference evidence="4" key="1">
    <citation type="journal article" date="2008" name="Nat. Genet.">
        <title>The Pristionchus pacificus genome provides a unique perspective on nematode lifestyle and parasitism.</title>
        <authorList>
            <person name="Dieterich C."/>
            <person name="Clifton S.W."/>
            <person name="Schuster L.N."/>
            <person name="Chinwalla A."/>
            <person name="Delehaunty K."/>
            <person name="Dinkelacker I."/>
            <person name="Fulton L."/>
            <person name="Fulton R."/>
            <person name="Godfrey J."/>
            <person name="Minx P."/>
            <person name="Mitreva M."/>
            <person name="Roeseler W."/>
            <person name="Tian H."/>
            <person name="Witte H."/>
            <person name="Yang S.P."/>
            <person name="Wilson R.K."/>
            <person name="Sommer R.J."/>
        </authorList>
    </citation>
    <scope>NUCLEOTIDE SEQUENCE [LARGE SCALE GENOMIC DNA]</scope>
    <source>
        <strain evidence="4">PS312</strain>
    </source>
</reference>
<accession>A0A8R1Z2H7</accession>